<protein>
    <recommendedName>
        <fullName evidence="2 5">Cell shape-determining protein MreC</fullName>
    </recommendedName>
    <alternativeName>
        <fullName evidence="4 5">Cell shape protein MreC</fullName>
    </alternativeName>
</protein>
<evidence type="ECO:0000256" key="1">
    <source>
        <dbReference type="ARBA" id="ARBA00009369"/>
    </source>
</evidence>
<dbReference type="InterPro" id="IPR055342">
    <property type="entry name" value="MreC_beta-barrel_core"/>
</dbReference>
<dbReference type="EMBL" id="DROD01000219">
    <property type="protein sequence ID" value="HHJ52181.1"/>
    <property type="molecule type" value="Genomic_DNA"/>
</dbReference>
<gene>
    <name evidence="8" type="primary">mreC</name>
    <name evidence="8" type="ORF">ENJ89_03205</name>
</gene>
<dbReference type="Gene3D" id="2.40.10.350">
    <property type="entry name" value="Rod shape-determining protein MreC, domain 2"/>
    <property type="match status" value="1"/>
</dbReference>
<dbReference type="GO" id="GO:0005886">
    <property type="term" value="C:plasma membrane"/>
    <property type="evidence" value="ECO:0007669"/>
    <property type="project" value="TreeGrafter"/>
</dbReference>
<evidence type="ECO:0000256" key="5">
    <source>
        <dbReference type="PIRNR" id="PIRNR038471"/>
    </source>
</evidence>
<evidence type="ECO:0000256" key="3">
    <source>
        <dbReference type="ARBA" id="ARBA00022960"/>
    </source>
</evidence>
<evidence type="ECO:0000313" key="8">
    <source>
        <dbReference type="EMBL" id="HHJ52181.1"/>
    </source>
</evidence>
<dbReference type="Gene3D" id="2.40.10.340">
    <property type="entry name" value="Rod shape-determining protein MreC, domain 1"/>
    <property type="match status" value="1"/>
</dbReference>
<dbReference type="PANTHER" id="PTHR34138">
    <property type="entry name" value="CELL SHAPE-DETERMINING PROTEIN MREC"/>
    <property type="match status" value="1"/>
</dbReference>
<proteinExistence type="inferred from homology"/>
<name>A0A7V5PN55_CALAY</name>
<dbReference type="GO" id="GO:0008360">
    <property type="term" value="P:regulation of cell shape"/>
    <property type="evidence" value="ECO:0007669"/>
    <property type="project" value="UniProtKB-KW"/>
</dbReference>
<accession>A0A7V5PN55</accession>
<evidence type="ECO:0000256" key="2">
    <source>
        <dbReference type="ARBA" id="ARBA00013855"/>
    </source>
</evidence>
<feature type="transmembrane region" description="Helical" evidence="6">
    <location>
        <begin position="14"/>
        <end position="31"/>
    </location>
</feature>
<comment type="similarity">
    <text evidence="1 5">Belongs to the MreC family.</text>
</comment>
<keyword evidence="6" id="KW-1133">Transmembrane helix</keyword>
<feature type="domain" description="Rod shape-determining protein MreC beta-barrel core" evidence="7">
    <location>
        <begin position="113"/>
        <end position="259"/>
    </location>
</feature>
<organism evidence="8">
    <name type="scientific">Caldithrix abyssi</name>
    <dbReference type="NCBI Taxonomy" id="187145"/>
    <lineage>
        <taxon>Bacteria</taxon>
        <taxon>Pseudomonadati</taxon>
        <taxon>Calditrichota</taxon>
        <taxon>Calditrichia</taxon>
        <taxon>Calditrichales</taxon>
        <taxon>Calditrichaceae</taxon>
        <taxon>Caldithrix</taxon>
    </lineage>
</organism>
<dbReference type="Proteomes" id="UP000886124">
    <property type="component" value="Unassembled WGS sequence"/>
</dbReference>
<comment type="caution">
    <text evidence="8">The sequence shown here is derived from an EMBL/GenBank/DDBJ whole genome shotgun (WGS) entry which is preliminary data.</text>
</comment>
<evidence type="ECO:0000259" key="7">
    <source>
        <dbReference type="Pfam" id="PF04085"/>
    </source>
</evidence>
<dbReference type="PANTHER" id="PTHR34138:SF1">
    <property type="entry name" value="CELL SHAPE-DETERMINING PROTEIN MREC"/>
    <property type="match status" value="1"/>
</dbReference>
<dbReference type="InterPro" id="IPR007221">
    <property type="entry name" value="MreC"/>
</dbReference>
<reference evidence="8" key="1">
    <citation type="journal article" date="2020" name="mSystems">
        <title>Genome- and Community-Level Interaction Insights into Carbon Utilization and Element Cycling Functions of Hydrothermarchaeota in Hydrothermal Sediment.</title>
        <authorList>
            <person name="Zhou Z."/>
            <person name="Liu Y."/>
            <person name="Xu W."/>
            <person name="Pan J."/>
            <person name="Luo Z.H."/>
            <person name="Li M."/>
        </authorList>
    </citation>
    <scope>NUCLEOTIDE SEQUENCE [LARGE SCALE GENOMIC DNA]</scope>
    <source>
        <strain evidence="8">HyVt-527</strain>
    </source>
</reference>
<keyword evidence="6" id="KW-0472">Membrane</keyword>
<comment type="function">
    <text evidence="5">Involved in formation and maintenance of cell shape.</text>
</comment>
<evidence type="ECO:0000256" key="4">
    <source>
        <dbReference type="ARBA" id="ARBA00032089"/>
    </source>
</evidence>
<dbReference type="NCBIfam" id="TIGR00219">
    <property type="entry name" value="mreC"/>
    <property type="match status" value="1"/>
</dbReference>
<dbReference type="InterPro" id="IPR042175">
    <property type="entry name" value="Cell/Rod_MreC_2"/>
</dbReference>
<dbReference type="AlphaFoldDB" id="A0A7V5PN55"/>
<evidence type="ECO:0000256" key="6">
    <source>
        <dbReference type="SAM" id="Phobius"/>
    </source>
</evidence>
<keyword evidence="6" id="KW-0812">Transmembrane</keyword>
<dbReference type="PIRSF" id="PIRSF038471">
    <property type="entry name" value="MreC"/>
    <property type="match status" value="1"/>
</dbReference>
<dbReference type="InterPro" id="IPR042177">
    <property type="entry name" value="Cell/Rod_1"/>
</dbReference>
<dbReference type="Pfam" id="PF04085">
    <property type="entry name" value="MreC"/>
    <property type="match status" value="1"/>
</dbReference>
<sequence>MNLFTQYVAKYRDFLVLLIYLFISFLLMLSSDKAIVEGLRSASLVGIGAFDEAVGSVKDYFGLKSQIRSLRLKNTRLAYQNYQFQEALLENLRLKKLLQLKQKSEYRFIPAKIVGFSPQDFVTGFILASSQYREIPKNSAVITAEGLVGKVVKITKRYAICQNLLDPNSRVSVRIQRNRELGIVSWDGGNGLLLENIPNTVEVKEGDVLFTSGMSQIYPPGIKVGVVVSVQKEEQQLFQKIHARPAVNFNKLEEVFILKERPTNDPRK</sequence>
<keyword evidence="3 5" id="KW-0133">Cell shape</keyword>